<keyword evidence="6" id="KW-1185">Reference proteome</keyword>
<evidence type="ECO:0000259" key="3">
    <source>
        <dbReference type="Pfam" id="PF01408"/>
    </source>
</evidence>
<dbReference type="GO" id="GO:0006740">
    <property type="term" value="P:NADPH regeneration"/>
    <property type="evidence" value="ECO:0007669"/>
    <property type="project" value="TreeGrafter"/>
</dbReference>
<dbReference type="Gene3D" id="3.40.50.720">
    <property type="entry name" value="NAD(P)-binding Rossmann-like Domain"/>
    <property type="match status" value="1"/>
</dbReference>
<evidence type="ECO:0000256" key="1">
    <source>
        <dbReference type="ARBA" id="ARBA00010928"/>
    </source>
</evidence>
<dbReference type="InterPro" id="IPR055170">
    <property type="entry name" value="GFO_IDH_MocA-like_dom"/>
</dbReference>
<organism evidence="5 6">
    <name type="scientific">Veronia nyctiphanis</name>
    <dbReference type="NCBI Taxonomy" id="1278244"/>
    <lineage>
        <taxon>Bacteria</taxon>
        <taxon>Pseudomonadati</taxon>
        <taxon>Pseudomonadota</taxon>
        <taxon>Gammaproteobacteria</taxon>
        <taxon>Vibrionales</taxon>
        <taxon>Vibrionaceae</taxon>
        <taxon>Veronia</taxon>
    </lineage>
</organism>
<proteinExistence type="inferred from homology"/>
<dbReference type="PANTHER" id="PTHR42840">
    <property type="entry name" value="NAD(P)-BINDING ROSSMANN-FOLD SUPERFAMILY PROTEIN-RELATED"/>
    <property type="match status" value="1"/>
</dbReference>
<dbReference type="GO" id="GO:0016491">
    <property type="term" value="F:oxidoreductase activity"/>
    <property type="evidence" value="ECO:0007669"/>
    <property type="project" value="UniProtKB-KW"/>
</dbReference>
<dbReference type="OrthoDB" id="9781031at2"/>
<dbReference type="Pfam" id="PF01408">
    <property type="entry name" value="GFO_IDH_MocA"/>
    <property type="match status" value="1"/>
</dbReference>
<comment type="similarity">
    <text evidence="1">Belongs to the Gfo/Idh/MocA family.</text>
</comment>
<dbReference type="SUPFAM" id="SSF55347">
    <property type="entry name" value="Glyceraldehyde-3-phosphate dehydrogenase-like, C-terminal domain"/>
    <property type="match status" value="1"/>
</dbReference>
<comment type="caution">
    <text evidence="5">The sequence shown here is derived from an EMBL/GenBank/DDBJ whole genome shotgun (WGS) entry which is preliminary data.</text>
</comment>
<dbReference type="AlphaFoldDB" id="A0A4Q0YP43"/>
<dbReference type="Gene3D" id="3.30.360.10">
    <property type="entry name" value="Dihydrodipicolinate Reductase, domain 2"/>
    <property type="match status" value="1"/>
</dbReference>
<dbReference type="Proteomes" id="UP000290287">
    <property type="component" value="Unassembled WGS sequence"/>
</dbReference>
<reference evidence="5 6" key="1">
    <citation type="submission" date="2017-10" db="EMBL/GenBank/DDBJ databases">
        <title>Nyctiphanis sp. nov., isolated from the stomach of the euphausiid Nyctiphanes simplex (Hansen, 1911) in the Gulf of California.</title>
        <authorList>
            <person name="Gomez-Gil B."/>
            <person name="Aguilar-Mendez M."/>
            <person name="Lopez-Cortes A."/>
            <person name="Gomez-Gutierrez J."/>
            <person name="Roque A."/>
            <person name="Lang E."/>
            <person name="Gonzalez-Castillo A."/>
        </authorList>
    </citation>
    <scope>NUCLEOTIDE SEQUENCE [LARGE SCALE GENOMIC DNA]</scope>
    <source>
        <strain evidence="5 6">CAIM 600</strain>
    </source>
</reference>
<name>A0A4Q0YP43_9GAMM</name>
<evidence type="ECO:0000256" key="2">
    <source>
        <dbReference type="ARBA" id="ARBA00023002"/>
    </source>
</evidence>
<dbReference type="NCBIfam" id="TIGR04380">
    <property type="entry name" value="myo_inos_iolG"/>
    <property type="match status" value="1"/>
</dbReference>
<protein>
    <submittedName>
        <fullName evidence="5">Inositol 2-dehydrogenase</fullName>
    </submittedName>
</protein>
<evidence type="ECO:0000313" key="5">
    <source>
        <dbReference type="EMBL" id="RXJ72702.1"/>
    </source>
</evidence>
<gene>
    <name evidence="5" type="primary">iolG</name>
    <name evidence="5" type="ORF">CS022_13765</name>
</gene>
<dbReference type="InterPro" id="IPR030827">
    <property type="entry name" value="Myo_inos_IolG"/>
</dbReference>
<feature type="domain" description="Gfo/Idh/MocA-like oxidoreductase N-terminal" evidence="3">
    <location>
        <begin position="3"/>
        <end position="119"/>
    </location>
</feature>
<dbReference type="InterPro" id="IPR000683">
    <property type="entry name" value="Gfo/Idh/MocA-like_OxRdtase_N"/>
</dbReference>
<dbReference type="InterPro" id="IPR036291">
    <property type="entry name" value="NAD(P)-bd_dom_sf"/>
</dbReference>
<evidence type="ECO:0000259" key="4">
    <source>
        <dbReference type="Pfam" id="PF22725"/>
    </source>
</evidence>
<sequence length="328" mass="36517">MYKVAIFGAGRMGHVRAKSIAMHKKTAIAGIVESHQQYAENFADSYGVNILTAEQVMSDESIRAVCICSVTDTHADLVEMAARHGKAIFCEQPIDLNPERITRCLEVVREHDVPFLVGYYRRYDPQFRTLCEQFESGQIGVAESLTIISREPSLPTLEYIRNSGGLFKSMSLRDLDMARYILDDEPVSVSAHGSALISQNIADEGDVDTAVIVLTFRSGAIATIINSRRSGYGYDQRIELHGSKGLLRADNTPDTQVEHWGDEGCVRATPQFEFYDRYQRAFQLEWQHFVDVLGGMSIPQCMGDDGLRALQLADAAKKSLETGQTILL</sequence>
<dbReference type="PANTHER" id="PTHR42840:SF3">
    <property type="entry name" value="BINDING ROSSMANN FOLD OXIDOREDUCTASE, PUTATIVE (AFU_ORTHOLOGUE AFUA_2G10240)-RELATED"/>
    <property type="match status" value="1"/>
</dbReference>
<feature type="domain" description="GFO/IDH/MocA-like oxidoreductase" evidence="4">
    <location>
        <begin position="127"/>
        <end position="247"/>
    </location>
</feature>
<dbReference type="GO" id="GO:0000166">
    <property type="term" value="F:nucleotide binding"/>
    <property type="evidence" value="ECO:0007669"/>
    <property type="project" value="InterPro"/>
</dbReference>
<dbReference type="SUPFAM" id="SSF51735">
    <property type="entry name" value="NAD(P)-binding Rossmann-fold domains"/>
    <property type="match status" value="1"/>
</dbReference>
<keyword evidence="2" id="KW-0560">Oxidoreductase</keyword>
<dbReference type="EMBL" id="PEIB01000016">
    <property type="protein sequence ID" value="RXJ72702.1"/>
    <property type="molecule type" value="Genomic_DNA"/>
</dbReference>
<accession>A0A4Q0YP43</accession>
<dbReference type="RefSeq" id="WP_129122750.1">
    <property type="nucleotide sequence ID" value="NZ_PEIB01000016.1"/>
</dbReference>
<evidence type="ECO:0000313" key="6">
    <source>
        <dbReference type="Proteomes" id="UP000290287"/>
    </source>
</evidence>
<dbReference type="GO" id="GO:0005737">
    <property type="term" value="C:cytoplasm"/>
    <property type="evidence" value="ECO:0007669"/>
    <property type="project" value="TreeGrafter"/>
</dbReference>
<dbReference type="Pfam" id="PF22725">
    <property type="entry name" value="GFO_IDH_MocA_C3"/>
    <property type="match status" value="1"/>
</dbReference>